<evidence type="ECO:0000313" key="1">
    <source>
        <dbReference type="EMBL" id="KAF8468055.1"/>
    </source>
</evidence>
<gene>
    <name evidence="1" type="ORF">DFH94DRAFT_776859</name>
</gene>
<dbReference type="EMBL" id="WHVB01000033">
    <property type="protein sequence ID" value="KAF8468055.1"/>
    <property type="molecule type" value="Genomic_DNA"/>
</dbReference>
<proteinExistence type="predicted"/>
<keyword evidence="2" id="KW-1185">Reference proteome</keyword>
<comment type="caution">
    <text evidence="1">The sequence shown here is derived from an EMBL/GenBank/DDBJ whole genome shotgun (WGS) entry which is preliminary data.</text>
</comment>
<reference evidence="1" key="1">
    <citation type="submission" date="2019-10" db="EMBL/GenBank/DDBJ databases">
        <authorList>
            <consortium name="DOE Joint Genome Institute"/>
            <person name="Kuo A."/>
            <person name="Miyauchi S."/>
            <person name="Kiss E."/>
            <person name="Drula E."/>
            <person name="Kohler A."/>
            <person name="Sanchez-Garcia M."/>
            <person name="Andreopoulos B."/>
            <person name="Barry K.W."/>
            <person name="Bonito G."/>
            <person name="Buee M."/>
            <person name="Carver A."/>
            <person name="Chen C."/>
            <person name="Cichocki N."/>
            <person name="Clum A."/>
            <person name="Culley D."/>
            <person name="Crous P.W."/>
            <person name="Fauchery L."/>
            <person name="Girlanda M."/>
            <person name="Hayes R."/>
            <person name="Keri Z."/>
            <person name="LaButti K."/>
            <person name="Lipzen A."/>
            <person name="Lombard V."/>
            <person name="Magnuson J."/>
            <person name="Maillard F."/>
            <person name="Morin E."/>
            <person name="Murat C."/>
            <person name="Nolan M."/>
            <person name="Ohm R."/>
            <person name="Pangilinan J."/>
            <person name="Pereira M."/>
            <person name="Perotto S."/>
            <person name="Peter M."/>
            <person name="Riley R."/>
            <person name="Sitrit Y."/>
            <person name="Stielow B."/>
            <person name="Szollosi G."/>
            <person name="Zifcakova L."/>
            <person name="Stursova M."/>
            <person name="Spatafora J.W."/>
            <person name="Tedersoo L."/>
            <person name="Vaario L.-M."/>
            <person name="Yamada A."/>
            <person name="Yan M."/>
            <person name="Wang P."/>
            <person name="Xu J."/>
            <person name="Bruns T."/>
            <person name="Baldrian P."/>
            <person name="Vilgalys R."/>
            <person name="Henrissat B."/>
            <person name="Grigoriev I.V."/>
            <person name="Hibbett D."/>
            <person name="Nagy L.G."/>
            <person name="Martin F.M."/>
        </authorList>
    </citation>
    <scope>NUCLEOTIDE SEQUENCE</scope>
    <source>
        <strain evidence="1">Prilba</strain>
    </source>
</reference>
<evidence type="ECO:0000313" key="2">
    <source>
        <dbReference type="Proteomes" id="UP000759537"/>
    </source>
</evidence>
<reference evidence="1" key="2">
    <citation type="journal article" date="2020" name="Nat. Commun.">
        <title>Large-scale genome sequencing of mycorrhizal fungi provides insights into the early evolution of symbiotic traits.</title>
        <authorList>
            <person name="Miyauchi S."/>
            <person name="Kiss E."/>
            <person name="Kuo A."/>
            <person name="Drula E."/>
            <person name="Kohler A."/>
            <person name="Sanchez-Garcia M."/>
            <person name="Morin E."/>
            <person name="Andreopoulos B."/>
            <person name="Barry K.W."/>
            <person name="Bonito G."/>
            <person name="Buee M."/>
            <person name="Carver A."/>
            <person name="Chen C."/>
            <person name="Cichocki N."/>
            <person name="Clum A."/>
            <person name="Culley D."/>
            <person name="Crous P.W."/>
            <person name="Fauchery L."/>
            <person name="Girlanda M."/>
            <person name="Hayes R.D."/>
            <person name="Keri Z."/>
            <person name="LaButti K."/>
            <person name="Lipzen A."/>
            <person name="Lombard V."/>
            <person name="Magnuson J."/>
            <person name="Maillard F."/>
            <person name="Murat C."/>
            <person name="Nolan M."/>
            <person name="Ohm R.A."/>
            <person name="Pangilinan J."/>
            <person name="Pereira M.F."/>
            <person name="Perotto S."/>
            <person name="Peter M."/>
            <person name="Pfister S."/>
            <person name="Riley R."/>
            <person name="Sitrit Y."/>
            <person name="Stielow J.B."/>
            <person name="Szollosi G."/>
            <person name="Zifcakova L."/>
            <person name="Stursova M."/>
            <person name="Spatafora J.W."/>
            <person name="Tedersoo L."/>
            <person name="Vaario L.M."/>
            <person name="Yamada A."/>
            <person name="Yan M."/>
            <person name="Wang P."/>
            <person name="Xu J."/>
            <person name="Bruns T."/>
            <person name="Baldrian P."/>
            <person name="Vilgalys R."/>
            <person name="Dunand C."/>
            <person name="Henrissat B."/>
            <person name="Grigoriev I.V."/>
            <person name="Hibbett D."/>
            <person name="Nagy L.G."/>
            <person name="Martin F.M."/>
        </authorList>
    </citation>
    <scope>NUCLEOTIDE SEQUENCE</scope>
    <source>
        <strain evidence="1">Prilba</strain>
    </source>
</reference>
<protein>
    <submittedName>
        <fullName evidence="1">Uncharacterized protein</fullName>
    </submittedName>
</protein>
<accession>A0A9P5JXW4</accession>
<name>A0A9P5JXW4_9AGAM</name>
<dbReference type="Proteomes" id="UP000759537">
    <property type="component" value="Unassembled WGS sequence"/>
</dbReference>
<sequence length="96" mass="10169">MSPGELRMPPRALVVHPRIAVLASALLVALNGLQVLPPPAVLSDFVNAIDASLATAFGTLLESPWVEAGTATAFFAAVGSVREEGIDRGCVWMQRW</sequence>
<dbReference type="AlphaFoldDB" id="A0A9P5JXW4"/>
<organism evidence="1 2">
    <name type="scientific">Russula ochroleuca</name>
    <dbReference type="NCBI Taxonomy" id="152965"/>
    <lineage>
        <taxon>Eukaryota</taxon>
        <taxon>Fungi</taxon>
        <taxon>Dikarya</taxon>
        <taxon>Basidiomycota</taxon>
        <taxon>Agaricomycotina</taxon>
        <taxon>Agaricomycetes</taxon>
        <taxon>Russulales</taxon>
        <taxon>Russulaceae</taxon>
        <taxon>Russula</taxon>
    </lineage>
</organism>